<feature type="transmembrane region" description="Helical" evidence="7">
    <location>
        <begin position="802"/>
        <end position="822"/>
    </location>
</feature>
<dbReference type="GO" id="GO:0042144">
    <property type="term" value="P:vacuole fusion, non-autophagic"/>
    <property type="evidence" value="ECO:0007669"/>
    <property type="project" value="TreeGrafter"/>
</dbReference>
<dbReference type="OrthoDB" id="5588846at2759"/>
<evidence type="ECO:0000259" key="8">
    <source>
        <dbReference type="PROSITE" id="PS51382"/>
    </source>
</evidence>
<organism evidence="9 10">
    <name type="scientific">Melanomma pulvis-pyrius CBS 109.77</name>
    <dbReference type="NCBI Taxonomy" id="1314802"/>
    <lineage>
        <taxon>Eukaryota</taxon>
        <taxon>Fungi</taxon>
        <taxon>Dikarya</taxon>
        <taxon>Ascomycota</taxon>
        <taxon>Pezizomycotina</taxon>
        <taxon>Dothideomycetes</taxon>
        <taxon>Pleosporomycetidae</taxon>
        <taxon>Pleosporales</taxon>
        <taxon>Melanommataceae</taxon>
        <taxon>Melanomma</taxon>
    </lineage>
</organism>
<accession>A0A6A6XR75</accession>
<evidence type="ECO:0000313" key="10">
    <source>
        <dbReference type="Proteomes" id="UP000799757"/>
    </source>
</evidence>
<evidence type="ECO:0000256" key="1">
    <source>
        <dbReference type="ARBA" id="ARBA00004128"/>
    </source>
</evidence>
<reference evidence="9" key="1">
    <citation type="journal article" date="2020" name="Stud. Mycol.">
        <title>101 Dothideomycetes genomes: a test case for predicting lifestyles and emergence of pathogens.</title>
        <authorList>
            <person name="Haridas S."/>
            <person name="Albert R."/>
            <person name="Binder M."/>
            <person name="Bloem J."/>
            <person name="Labutti K."/>
            <person name="Salamov A."/>
            <person name="Andreopoulos B."/>
            <person name="Baker S."/>
            <person name="Barry K."/>
            <person name="Bills G."/>
            <person name="Bluhm B."/>
            <person name="Cannon C."/>
            <person name="Castanera R."/>
            <person name="Culley D."/>
            <person name="Daum C."/>
            <person name="Ezra D."/>
            <person name="Gonzalez J."/>
            <person name="Henrissat B."/>
            <person name="Kuo A."/>
            <person name="Liang C."/>
            <person name="Lipzen A."/>
            <person name="Lutzoni F."/>
            <person name="Magnuson J."/>
            <person name="Mondo S."/>
            <person name="Nolan M."/>
            <person name="Ohm R."/>
            <person name="Pangilinan J."/>
            <person name="Park H.-J."/>
            <person name="Ramirez L."/>
            <person name="Alfaro M."/>
            <person name="Sun H."/>
            <person name="Tritt A."/>
            <person name="Yoshinaga Y."/>
            <person name="Zwiers L.-H."/>
            <person name="Turgeon B."/>
            <person name="Goodwin S."/>
            <person name="Spatafora J."/>
            <person name="Crous P."/>
            <person name="Grigoriev I."/>
        </authorList>
    </citation>
    <scope>NUCLEOTIDE SEQUENCE</scope>
    <source>
        <strain evidence="9">CBS 109.77</strain>
    </source>
</reference>
<dbReference type="AlphaFoldDB" id="A0A6A6XR75"/>
<evidence type="ECO:0000256" key="5">
    <source>
        <dbReference type="ARBA" id="ARBA00023136"/>
    </source>
</evidence>
<dbReference type="PROSITE" id="PS51382">
    <property type="entry name" value="SPX"/>
    <property type="match status" value="1"/>
</dbReference>
<feature type="domain" description="SPX" evidence="8">
    <location>
        <begin position="1"/>
        <end position="164"/>
    </location>
</feature>
<dbReference type="CDD" id="cd14474">
    <property type="entry name" value="SPX_YDR089W"/>
    <property type="match status" value="1"/>
</dbReference>
<evidence type="ECO:0000256" key="6">
    <source>
        <dbReference type="SAM" id="MobiDB-lite"/>
    </source>
</evidence>
<keyword evidence="4 7" id="KW-1133">Transmembrane helix</keyword>
<dbReference type="Pfam" id="PF09359">
    <property type="entry name" value="VTC"/>
    <property type="match status" value="1"/>
</dbReference>
<keyword evidence="2" id="KW-0926">Vacuole</keyword>
<dbReference type="GO" id="GO:0033254">
    <property type="term" value="C:vacuolar transporter chaperone complex"/>
    <property type="evidence" value="ECO:0007669"/>
    <property type="project" value="TreeGrafter"/>
</dbReference>
<feature type="transmembrane region" description="Helical" evidence="7">
    <location>
        <begin position="834"/>
        <end position="859"/>
    </location>
</feature>
<protein>
    <recommendedName>
        <fullName evidence="8">SPX domain-containing protein</fullName>
    </recommendedName>
</protein>
<sequence>MKYGDTLRQRSIPAWGHFNIDYDYLKDLIKNQTTPSAGKALSIPGQGNTTEKAFGETFFKVLKAQHDRINLFIKSKSGEIERRLEHIAKSLAQLQARRPTQVPGSRLPAKTVEKYAKIDADLHKAGEEIRSLSRFQVAQRTGFSKILKKYRRWTKDSELEHRFKGDICGAPDSFFQLDLGHLLDQYIDVLDALRSPLAGLDASGVANENTKALSSASRLFKTLQEGAEVDFDLALSITPLGSRGSKATYWIHPDHIVEIDVLLLQHMRIYTGPNAKPLSPNDSPCATPARRKSSTTVDKYFGNEDDVGLVILDDPEAFAKKQNASTIGSSEDLTGVLPTKAVGNARWTSSGEAVVVVGLEPSTEIQAPEHTNVAKLKRKSIEDFLDGSDYGNQMPDSAQDSVDVLQWLANHKGVKPIAGICSKRTRLVGLHNGPSGGMWATLDREIYMKGSMYKDLKSNEWLSDTRINSSRFPHAVLEVRRENNQSAALIQALDTSHLVERVRGFSLEAHAVWTCCKPDSMSTPFWMSLLDRDIRKLPSPVKRQRRKAGSTTDSFSYTSPPQTSASTTASVTDGQTSPYASRNGESSATSVPDDEPPTLHAFRKKSRKPFSDYPPPIQAEAVPETQRYWNEYDNPESDDDDAYYIYIDPNASVKFPGQELIEDWVCKTKKLLGIRNMPEENRLLSPPEYGSSDDETADESRSPLSRNYGTIERNSRNSTHEGYFSSLFRSLRDPHRDAQALDTMRRQSERERQSLLSEIQIKEHEREMTKLRFYATCLAAAMVIDIILSIMTATSRRKERGVVDTAVLFGTICNLLLLVLAVGTMRTRQERLGWLHQGFVLAVGVGVITTDVLLLRWVLNP</sequence>
<feature type="region of interest" description="Disordered" evidence="6">
    <location>
        <begin position="537"/>
        <end position="625"/>
    </location>
</feature>
<feature type="compositionally biased region" description="Low complexity" evidence="6">
    <location>
        <begin position="556"/>
        <end position="572"/>
    </location>
</feature>
<comment type="subcellular location">
    <subcellularLocation>
        <location evidence="1">Vacuole membrane</location>
        <topology evidence="1">Multi-pass membrane protein</topology>
    </subcellularLocation>
</comment>
<dbReference type="GO" id="GO:0007034">
    <property type="term" value="P:vacuolar transport"/>
    <property type="evidence" value="ECO:0007669"/>
    <property type="project" value="TreeGrafter"/>
</dbReference>
<dbReference type="InterPro" id="IPR004331">
    <property type="entry name" value="SPX_dom"/>
</dbReference>
<feature type="transmembrane region" description="Helical" evidence="7">
    <location>
        <begin position="771"/>
        <end position="790"/>
    </location>
</feature>
<evidence type="ECO:0000256" key="2">
    <source>
        <dbReference type="ARBA" id="ARBA00022554"/>
    </source>
</evidence>
<dbReference type="InterPro" id="IPR042267">
    <property type="entry name" value="VTC_sf"/>
</dbReference>
<dbReference type="GO" id="GO:0006799">
    <property type="term" value="P:polyphosphate biosynthetic process"/>
    <property type="evidence" value="ECO:0007669"/>
    <property type="project" value="UniProtKB-ARBA"/>
</dbReference>
<dbReference type="GO" id="GO:0000329">
    <property type="term" value="C:fungal-type vacuole membrane"/>
    <property type="evidence" value="ECO:0007669"/>
    <property type="project" value="TreeGrafter"/>
</dbReference>
<name>A0A6A6XR75_9PLEO</name>
<dbReference type="InterPro" id="IPR018966">
    <property type="entry name" value="VTC_domain"/>
</dbReference>
<dbReference type="PANTHER" id="PTHR46140">
    <property type="entry name" value="VACUOLAR TRANSPORTER CHAPERONE 1-RELATED"/>
    <property type="match status" value="1"/>
</dbReference>
<evidence type="ECO:0000256" key="7">
    <source>
        <dbReference type="SAM" id="Phobius"/>
    </source>
</evidence>
<gene>
    <name evidence="9" type="ORF">K505DRAFT_266423</name>
</gene>
<evidence type="ECO:0000256" key="3">
    <source>
        <dbReference type="ARBA" id="ARBA00022692"/>
    </source>
</evidence>
<dbReference type="GO" id="GO:0016237">
    <property type="term" value="P:microautophagy"/>
    <property type="evidence" value="ECO:0007669"/>
    <property type="project" value="TreeGrafter"/>
</dbReference>
<dbReference type="Gene3D" id="3.20.100.30">
    <property type="entry name" value="VTC, catalytic tunnel domain"/>
    <property type="match status" value="1"/>
</dbReference>
<dbReference type="EMBL" id="MU001771">
    <property type="protein sequence ID" value="KAF2799041.1"/>
    <property type="molecule type" value="Genomic_DNA"/>
</dbReference>
<keyword evidence="5 7" id="KW-0472">Membrane</keyword>
<evidence type="ECO:0000313" key="9">
    <source>
        <dbReference type="EMBL" id="KAF2799041.1"/>
    </source>
</evidence>
<dbReference type="PANTHER" id="PTHR46140:SF1">
    <property type="entry name" value="VACUOLAR TRANSPORTER CHAPERONE COMPLEX SUBUNIT 4-RELATED"/>
    <property type="match status" value="1"/>
</dbReference>
<keyword evidence="3 7" id="KW-0812">Transmembrane</keyword>
<dbReference type="Proteomes" id="UP000799757">
    <property type="component" value="Unassembled WGS sequence"/>
</dbReference>
<feature type="region of interest" description="Disordered" evidence="6">
    <location>
        <begin position="681"/>
        <end position="717"/>
    </location>
</feature>
<feature type="compositionally biased region" description="Polar residues" evidence="6">
    <location>
        <begin position="573"/>
        <end position="590"/>
    </location>
</feature>
<keyword evidence="10" id="KW-1185">Reference proteome</keyword>
<evidence type="ECO:0000256" key="4">
    <source>
        <dbReference type="ARBA" id="ARBA00022989"/>
    </source>
</evidence>
<dbReference type="InterPro" id="IPR051572">
    <property type="entry name" value="VTC_Complex_Subunit"/>
</dbReference>
<proteinExistence type="predicted"/>